<protein>
    <recommendedName>
        <fullName evidence="4">TM2 domain-containing protein</fullName>
    </recommendedName>
</protein>
<gene>
    <name evidence="2" type="ORF">FPD38_07245</name>
</gene>
<feature type="transmembrane region" description="Helical" evidence="1">
    <location>
        <begin position="105"/>
        <end position="128"/>
    </location>
</feature>
<keyword evidence="1" id="KW-0812">Transmembrane</keyword>
<evidence type="ECO:0000313" key="3">
    <source>
        <dbReference type="Proteomes" id="UP000321629"/>
    </source>
</evidence>
<name>A0A5C7E325_9BACT</name>
<dbReference type="Proteomes" id="UP000321629">
    <property type="component" value="Unassembled WGS sequence"/>
</dbReference>
<keyword evidence="1" id="KW-1133">Transmembrane helix</keyword>
<comment type="caution">
    <text evidence="2">The sequence shown here is derived from an EMBL/GenBank/DDBJ whole genome shotgun (WGS) entry which is preliminary data.</text>
</comment>
<evidence type="ECO:0008006" key="4">
    <source>
        <dbReference type="Google" id="ProtNLM"/>
    </source>
</evidence>
<evidence type="ECO:0000313" key="2">
    <source>
        <dbReference type="EMBL" id="TXE85775.1"/>
    </source>
</evidence>
<evidence type="ECO:0000256" key="1">
    <source>
        <dbReference type="SAM" id="Phobius"/>
    </source>
</evidence>
<feature type="transmembrane region" description="Helical" evidence="1">
    <location>
        <begin position="77"/>
        <end position="93"/>
    </location>
</feature>
<accession>A0A5C7E325</accession>
<organism evidence="2 3">
    <name type="scientific">Campylobacter volucris</name>
    <dbReference type="NCBI Taxonomy" id="1031542"/>
    <lineage>
        <taxon>Bacteria</taxon>
        <taxon>Pseudomonadati</taxon>
        <taxon>Campylobacterota</taxon>
        <taxon>Epsilonproteobacteria</taxon>
        <taxon>Campylobacterales</taxon>
        <taxon>Campylobacteraceae</taxon>
        <taxon>Campylobacter</taxon>
    </lineage>
</organism>
<sequence>MEYIFLVNSLTKKLPKESKELIITEIEKLNENQKNSVLNKLSTLHLKNPALVFWIGNFLFGSFGIARFMIGDIKLGLIRLILAFTSLLIFSMADEGSIDKGSFFAIVGGVVYILNSWVWYIIDLFLVGKKLRKQNLEKVLNALNKYKENQ</sequence>
<keyword evidence="1" id="KW-0472">Membrane</keyword>
<proteinExistence type="predicted"/>
<dbReference type="EMBL" id="VOWJ01000033">
    <property type="protein sequence ID" value="TXE85775.1"/>
    <property type="molecule type" value="Genomic_DNA"/>
</dbReference>
<reference evidence="2 3" key="1">
    <citation type="submission" date="2019-07" db="EMBL/GenBank/DDBJ databases">
        <title>Rapid identification of Enteric Bacteria from Whole Genome Sequences (WGS) using Average Nucleotide Identity (ANI).</title>
        <authorList>
            <person name="Lane C."/>
        </authorList>
    </citation>
    <scope>NUCLEOTIDE SEQUENCE [LARGE SCALE GENOMIC DNA]</scope>
    <source>
        <strain evidence="2 3">2016D-0084</strain>
    </source>
</reference>
<dbReference type="RefSeq" id="WP_147556054.1">
    <property type="nucleotide sequence ID" value="NZ_VOWJ01000033.1"/>
</dbReference>
<dbReference type="AlphaFoldDB" id="A0A5C7E325"/>
<feature type="transmembrane region" description="Helical" evidence="1">
    <location>
        <begin position="51"/>
        <end position="70"/>
    </location>
</feature>